<dbReference type="Proteomes" id="UP000247978">
    <property type="component" value="Unassembled WGS sequence"/>
</dbReference>
<comment type="caution">
    <text evidence="2">The sequence shown here is derived from an EMBL/GenBank/DDBJ whole genome shotgun (WGS) entry which is preliminary data.</text>
</comment>
<dbReference type="OrthoDB" id="2353183at2"/>
<dbReference type="Pfam" id="PF11877">
    <property type="entry name" value="DUF3397"/>
    <property type="match status" value="1"/>
</dbReference>
<keyword evidence="3" id="KW-1185">Reference proteome</keyword>
<dbReference type="RefSeq" id="WP_110394353.1">
    <property type="nucleotide sequence ID" value="NZ_JBHUHB010000001.1"/>
</dbReference>
<proteinExistence type="predicted"/>
<evidence type="ECO:0000256" key="1">
    <source>
        <dbReference type="SAM" id="Phobius"/>
    </source>
</evidence>
<reference evidence="2 3" key="1">
    <citation type="submission" date="2018-05" db="EMBL/GenBank/DDBJ databases">
        <title>Genomic Encyclopedia of Type Strains, Phase IV (KMG-IV): sequencing the most valuable type-strain genomes for metagenomic binning, comparative biology and taxonomic classification.</title>
        <authorList>
            <person name="Goeker M."/>
        </authorList>
    </citation>
    <scope>NUCLEOTIDE SEQUENCE [LARGE SCALE GENOMIC DNA]</scope>
    <source>
        <strain evidence="2 3">DSM 28556</strain>
    </source>
</reference>
<name>A0A2V3W5V8_9BACI</name>
<feature type="transmembrane region" description="Helical" evidence="1">
    <location>
        <begin position="66"/>
        <end position="86"/>
    </location>
</feature>
<keyword evidence="1" id="KW-1133">Transmembrane helix</keyword>
<evidence type="ECO:0000313" key="3">
    <source>
        <dbReference type="Proteomes" id="UP000247978"/>
    </source>
</evidence>
<feature type="transmembrane region" description="Helical" evidence="1">
    <location>
        <begin position="12"/>
        <end position="32"/>
    </location>
</feature>
<gene>
    <name evidence="2" type="ORF">DFR56_10312</name>
</gene>
<evidence type="ECO:0000313" key="2">
    <source>
        <dbReference type="EMBL" id="PXW88508.1"/>
    </source>
</evidence>
<keyword evidence="1" id="KW-0812">Transmembrane</keyword>
<keyword evidence="1" id="KW-0472">Membrane</keyword>
<organism evidence="2 3">
    <name type="scientific">Pseudogracilibacillus auburnensis</name>
    <dbReference type="NCBI Taxonomy" id="1494959"/>
    <lineage>
        <taxon>Bacteria</taxon>
        <taxon>Bacillati</taxon>
        <taxon>Bacillota</taxon>
        <taxon>Bacilli</taxon>
        <taxon>Bacillales</taxon>
        <taxon>Bacillaceae</taxon>
        <taxon>Pseudogracilibacillus</taxon>
    </lineage>
</organism>
<dbReference type="EMBL" id="QJJQ01000003">
    <property type="protein sequence ID" value="PXW88508.1"/>
    <property type="molecule type" value="Genomic_DNA"/>
</dbReference>
<sequence>MKEEIIHNLPFIFIIMPLIATLTLYQISFFIFKHRWKAIHLSVQWTAVFYIIAVTILLEKLIEQNIIGYILIGLIVTLAVILIIQWKNNTEVILLNGLRVLWRICFLLFAVTYMVLISYELFQLIYINYAN</sequence>
<dbReference type="InterPro" id="IPR024515">
    <property type="entry name" value="DUF3397"/>
</dbReference>
<feature type="transmembrane region" description="Helical" evidence="1">
    <location>
        <begin position="38"/>
        <end position="59"/>
    </location>
</feature>
<dbReference type="AlphaFoldDB" id="A0A2V3W5V8"/>
<accession>A0A2V3W5V8</accession>
<feature type="transmembrane region" description="Helical" evidence="1">
    <location>
        <begin position="101"/>
        <end position="122"/>
    </location>
</feature>
<protein>
    <submittedName>
        <fullName evidence="2">Uncharacterized protein DUF3397</fullName>
    </submittedName>
</protein>